<dbReference type="EMBL" id="FXWK01000001">
    <property type="protein sequence ID" value="SMQ68495.1"/>
    <property type="molecule type" value="Genomic_DNA"/>
</dbReference>
<proteinExistence type="predicted"/>
<gene>
    <name evidence="2" type="ORF">SAMN06295905_1584</name>
</gene>
<evidence type="ECO:0000259" key="1">
    <source>
        <dbReference type="PROSITE" id="PS50164"/>
    </source>
</evidence>
<dbReference type="AlphaFoldDB" id="A0A1Y6F0W8"/>
<feature type="domain" description="GIY-YIG" evidence="1">
    <location>
        <begin position="168"/>
        <end position="267"/>
    </location>
</feature>
<evidence type="ECO:0000313" key="3">
    <source>
        <dbReference type="Proteomes" id="UP000194474"/>
    </source>
</evidence>
<evidence type="ECO:0000313" key="2">
    <source>
        <dbReference type="EMBL" id="SMQ68495.1"/>
    </source>
</evidence>
<dbReference type="OrthoDB" id="7796913at2"/>
<dbReference type="PROSITE" id="PS50164">
    <property type="entry name" value="GIY_YIG"/>
    <property type="match status" value="1"/>
</dbReference>
<dbReference type="InterPro" id="IPR000305">
    <property type="entry name" value="GIY-YIG_endonuc"/>
</dbReference>
<dbReference type="Proteomes" id="UP000194474">
    <property type="component" value="Unassembled WGS sequence"/>
</dbReference>
<name>A0A1Y6F0W8_9HYPH</name>
<sequence>MVKINVDWWEHLTPKPMHRRLREVERVLGQWCETPYGRHWLGSAMTEHGVIRVKPGQPIPVVQIIALGDRPMFVAPQMKVREGHRTIGPEHFGSGKALADGELAIEPSIQVDVVTDPAQLEAAERTAERIGAGQRPNSNPNIPGLKVPSLLFSAPAKMLLIPKTWVKKSYVLYQHIFGNGASYPIDGFFYVGVTTRSWQKRWSEHRRQIETGSPLLFHRKFREEMDAGRITYVHHKVMGITDDVEVLYDTEEYLVKGHWHDDRRLNMIPGGKSGLKYLREHGLLAPRVVPSPDERDVLLEKWLRENPRRGLPAPWVSERWKDDEWAVAQICGRDGRLSVEQVRAIRRLADEHPPDLIAERIGALNKEQVQRVIDGQTYTRVN</sequence>
<protein>
    <recommendedName>
        <fullName evidence="1">GIY-YIG domain-containing protein</fullName>
    </recommendedName>
</protein>
<dbReference type="RefSeq" id="WP_086469890.1">
    <property type="nucleotide sequence ID" value="NZ_FXWK01000001.1"/>
</dbReference>
<accession>A0A1Y6F0W8</accession>
<keyword evidence="3" id="KW-1185">Reference proteome</keyword>
<reference evidence="3" key="1">
    <citation type="submission" date="2017-04" db="EMBL/GenBank/DDBJ databases">
        <authorList>
            <person name="Varghese N."/>
            <person name="Submissions S."/>
        </authorList>
    </citation>
    <scope>NUCLEOTIDE SEQUENCE [LARGE SCALE GENOMIC DNA]</scope>
</reference>
<organism evidence="2 3">
    <name type="scientific">Devosia lucknowensis</name>
    <dbReference type="NCBI Taxonomy" id="1096929"/>
    <lineage>
        <taxon>Bacteria</taxon>
        <taxon>Pseudomonadati</taxon>
        <taxon>Pseudomonadota</taxon>
        <taxon>Alphaproteobacteria</taxon>
        <taxon>Hyphomicrobiales</taxon>
        <taxon>Devosiaceae</taxon>
        <taxon>Devosia</taxon>
    </lineage>
</organism>